<sequence length="681" mass="75655">MDLSTPTLPLREVQQIPHGQHPPAQAHRALLAQRQQALTQAAEQLKTELFGIDDVIDRVIDAIRAWYVLPQLITRPVIVCLWGLTGTGKTQLTRRLAQLLGFYDRFVEVQMDGFSHGASYRSSSISGMLGDSGIHEGTPGILVLDEFQRFRTVDRKGEDVKVERYQDVWTLLSDGRLPPALSALTNIERKLADAHYEAERADDDEGERAGKKPYRFQLDAWDAQELKRMLKLQEPLAEIMQWPPAQVQALFTRFQQSLSSWETDFSKLLVFVCGNLDEMYHETAQRVEDCDTDADIFHRLTRKLSLIDVKKALSERFKPEQIARLGNEHVVYPSFNKATYEQLIRNLCARYCDDIAAHCGVRFAIAQDVHDELYANAVFPAQGTRPLFSSVHAILSANLVKAALWVLEQALPLGTTYAITLSADKRHLAVQAGAQQALFPVTLELNRLKQRANADFRALLAVHEAGHALVYGLLLGQAPQEVKINIASFEGGYNSFAGLKVTTRQNALDMMCVGLAGRVAEELVFGEMACTTGAEQDYKQVTAEAARYIRHHGFGARLARTDVTVEIDHHINTDVAPSNAAIEELLQAQYQRAGALLRQHQGALNHLVDALMDHGMIARHEMQALMDRSGIHIAVPPACGPDETLVLEPFAARLAAFRQHTDGTAAPYVALNVAPQSSACL</sequence>
<accession>A0ABT5S186</accession>
<dbReference type="EMBL" id="JAPCKI010000015">
    <property type="protein sequence ID" value="MDD2179716.1"/>
    <property type="molecule type" value="Genomic_DNA"/>
</dbReference>
<keyword evidence="3" id="KW-1185">Reference proteome</keyword>
<dbReference type="InterPro" id="IPR003593">
    <property type="entry name" value="AAA+_ATPase"/>
</dbReference>
<proteinExistence type="predicted"/>
<dbReference type="SMART" id="SM00382">
    <property type="entry name" value="AAA"/>
    <property type="match status" value="1"/>
</dbReference>
<dbReference type="PANTHER" id="PTHR23076:SF110">
    <property type="entry name" value="INACTIVE ATP-DEPENDENT ZINC METALLOPROTEASE FTSHI 3, CHLOROPLASTIC-RELATED"/>
    <property type="match status" value="1"/>
</dbReference>
<dbReference type="Pfam" id="PF00004">
    <property type="entry name" value="AAA"/>
    <property type="match status" value="1"/>
</dbReference>
<dbReference type="InterPro" id="IPR037219">
    <property type="entry name" value="Peptidase_M41-like"/>
</dbReference>
<organism evidence="2 3">
    <name type="scientific">Acidovorax benzenivorans</name>
    <dbReference type="NCBI Taxonomy" id="2987520"/>
    <lineage>
        <taxon>Bacteria</taxon>
        <taxon>Pseudomonadati</taxon>
        <taxon>Pseudomonadota</taxon>
        <taxon>Betaproteobacteria</taxon>
        <taxon>Burkholderiales</taxon>
        <taxon>Comamonadaceae</taxon>
        <taxon>Acidovorax</taxon>
    </lineage>
</organism>
<evidence type="ECO:0000313" key="3">
    <source>
        <dbReference type="Proteomes" id="UP001148932"/>
    </source>
</evidence>
<dbReference type="Gene3D" id="1.20.58.760">
    <property type="entry name" value="Peptidase M41"/>
    <property type="match status" value="1"/>
</dbReference>
<evidence type="ECO:0000259" key="1">
    <source>
        <dbReference type="SMART" id="SM00382"/>
    </source>
</evidence>
<dbReference type="InterPro" id="IPR003959">
    <property type="entry name" value="ATPase_AAA_core"/>
</dbReference>
<gene>
    <name evidence="2" type="ORF">OIN59_19930</name>
</gene>
<dbReference type="InterPro" id="IPR000642">
    <property type="entry name" value="Peptidase_M41"/>
</dbReference>
<name>A0ABT5S186_9BURK</name>
<protein>
    <submittedName>
        <fullName evidence="2">AAA family ATPase</fullName>
    </submittedName>
</protein>
<dbReference type="Proteomes" id="UP001148932">
    <property type="component" value="Unassembled WGS sequence"/>
</dbReference>
<evidence type="ECO:0000313" key="2">
    <source>
        <dbReference type="EMBL" id="MDD2179716.1"/>
    </source>
</evidence>
<dbReference type="SUPFAM" id="SSF52540">
    <property type="entry name" value="P-loop containing nucleoside triphosphate hydrolases"/>
    <property type="match status" value="1"/>
</dbReference>
<dbReference type="InterPro" id="IPR027417">
    <property type="entry name" value="P-loop_NTPase"/>
</dbReference>
<reference evidence="2" key="1">
    <citation type="submission" date="2022-10" db="EMBL/GenBank/DDBJ databases">
        <title>Description of microaerobic benzene degrading bacteria.</title>
        <authorList>
            <person name="Bedics A."/>
            <person name="Tancsics A."/>
            <person name="Banerjee S."/>
        </authorList>
    </citation>
    <scope>NUCLEOTIDE SEQUENCE</scope>
    <source>
        <strain evidence="2">D2M1</strain>
    </source>
</reference>
<dbReference type="RefSeq" id="WP_274113134.1">
    <property type="nucleotide sequence ID" value="NZ_JAPCKI010000015.1"/>
</dbReference>
<dbReference type="PANTHER" id="PTHR23076">
    <property type="entry name" value="METALLOPROTEASE M41 FTSH"/>
    <property type="match status" value="1"/>
</dbReference>
<comment type="caution">
    <text evidence="2">The sequence shown here is derived from an EMBL/GenBank/DDBJ whole genome shotgun (WGS) entry which is preliminary data.</text>
</comment>
<feature type="domain" description="AAA+ ATPase" evidence="1">
    <location>
        <begin position="75"/>
        <end position="211"/>
    </location>
</feature>
<dbReference type="Gene3D" id="3.40.50.300">
    <property type="entry name" value="P-loop containing nucleotide triphosphate hydrolases"/>
    <property type="match status" value="1"/>
</dbReference>
<dbReference type="SUPFAM" id="SSF140990">
    <property type="entry name" value="FtsH protease domain-like"/>
    <property type="match status" value="1"/>
</dbReference>
<dbReference type="Pfam" id="PF01434">
    <property type="entry name" value="Peptidase_M41"/>
    <property type="match status" value="1"/>
</dbReference>